<gene>
    <name evidence="1" type="ORF">OLEA9_A030357</name>
</gene>
<dbReference type="EMBL" id="CACTIH010000559">
    <property type="protein sequence ID" value="CAA2961517.1"/>
    <property type="molecule type" value="Genomic_DNA"/>
</dbReference>
<dbReference type="Proteomes" id="UP000594638">
    <property type="component" value="Unassembled WGS sequence"/>
</dbReference>
<reference evidence="1 2" key="1">
    <citation type="submission" date="2019-12" db="EMBL/GenBank/DDBJ databases">
        <authorList>
            <person name="Alioto T."/>
            <person name="Alioto T."/>
            <person name="Gomez Garrido J."/>
        </authorList>
    </citation>
    <scope>NUCLEOTIDE SEQUENCE [LARGE SCALE GENOMIC DNA]</scope>
</reference>
<dbReference type="GO" id="GO:0008526">
    <property type="term" value="F:phosphatidylinositol transfer activity"/>
    <property type="evidence" value="ECO:0007669"/>
    <property type="project" value="TreeGrafter"/>
</dbReference>
<feature type="non-terminal residue" evidence="1">
    <location>
        <position position="1"/>
    </location>
</feature>
<dbReference type="PANTHER" id="PTHR45824:SF22">
    <property type="entry name" value="SEC14P-LIKE PHOSPHATIDYLINOSITOL TRANSFER FAMILY PROTEIN"/>
    <property type="match status" value="1"/>
</dbReference>
<keyword evidence="2" id="KW-1185">Reference proteome</keyword>
<proteinExistence type="predicted"/>
<dbReference type="Gramene" id="OE9A030357T1">
    <property type="protein sequence ID" value="OE9A030357C1"/>
    <property type="gene ID" value="OE9A030357"/>
</dbReference>
<dbReference type="OrthoDB" id="1726866at2759"/>
<evidence type="ECO:0000313" key="2">
    <source>
        <dbReference type="Proteomes" id="UP000594638"/>
    </source>
</evidence>
<dbReference type="PANTHER" id="PTHR45824">
    <property type="entry name" value="GH16843P"/>
    <property type="match status" value="1"/>
</dbReference>
<name>A0A8S0Q5S6_OLEEU</name>
<dbReference type="AlphaFoldDB" id="A0A8S0Q5S6"/>
<dbReference type="InterPro" id="IPR052578">
    <property type="entry name" value="PI_Transfer_CRAL-TRIO"/>
</dbReference>
<organism evidence="1 2">
    <name type="scientific">Olea europaea subsp. europaea</name>
    <dbReference type="NCBI Taxonomy" id="158383"/>
    <lineage>
        <taxon>Eukaryota</taxon>
        <taxon>Viridiplantae</taxon>
        <taxon>Streptophyta</taxon>
        <taxon>Embryophyta</taxon>
        <taxon>Tracheophyta</taxon>
        <taxon>Spermatophyta</taxon>
        <taxon>Magnoliopsida</taxon>
        <taxon>eudicotyledons</taxon>
        <taxon>Gunneridae</taxon>
        <taxon>Pentapetalae</taxon>
        <taxon>asterids</taxon>
        <taxon>lamiids</taxon>
        <taxon>Lamiales</taxon>
        <taxon>Oleaceae</taxon>
        <taxon>Oleeae</taxon>
        <taxon>Olea</taxon>
    </lineage>
</organism>
<sequence>KVKFVYPKNRDSVELISCYFDSDNLLTEFRGKATLQYDHKEFSRHMAQEDLNASKLWGFDEHQPNGRAGAKVSP</sequence>
<accession>A0A8S0Q5S6</accession>
<protein>
    <submittedName>
        <fullName evidence="1">Uncharacterized protein</fullName>
    </submittedName>
</protein>
<evidence type="ECO:0000313" key="1">
    <source>
        <dbReference type="EMBL" id="CAA2961517.1"/>
    </source>
</evidence>
<comment type="caution">
    <text evidence="1">The sequence shown here is derived from an EMBL/GenBank/DDBJ whole genome shotgun (WGS) entry which is preliminary data.</text>
</comment>